<keyword evidence="9" id="KW-0408">Iron</keyword>
<dbReference type="EMBL" id="CAKKLH010000308">
    <property type="protein sequence ID" value="CAH0110940.1"/>
    <property type="molecule type" value="Genomic_DNA"/>
</dbReference>
<evidence type="ECO:0000256" key="3">
    <source>
        <dbReference type="ARBA" id="ARBA00010173"/>
    </source>
</evidence>
<evidence type="ECO:0000256" key="1">
    <source>
        <dbReference type="ARBA" id="ARBA00001966"/>
    </source>
</evidence>
<dbReference type="PROSITE" id="PS51450">
    <property type="entry name" value="LRR"/>
    <property type="match status" value="2"/>
</dbReference>
<keyword evidence="10" id="KW-0411">Iron-sulfur</keyword>
<accession>A0A8J2WN30</accession>
<dbReference type="EC" id="2.5.1.108" evidence="4"/>
<keyword evidence="8" id="KW-0479">Metal-binding</keyword>
<evidence type="ECO:0000256" key="6">
    <source>
        <dbReference type="ARBA" id="ARBA00022679"/>
    </source>
</evidence>
<dbReference type="FunFam" id="3.40.50.11850:FF:000001">
    <property type="entry name" value="2-(3-amino-3-carboxypropyl)histidine synthase subunit 1"/>
    <property type="match status" value="1"/>
</dbReference>
<dbReference type="InterPro" id="IPR016435">
    <property type="entry name" value="DPH1/DPH2"/>
</dbReference>
<dbReference type="NCBIfam" id="TIGR00322">
    <property type="entry name" value="diphth2_R"/>
    <property type="match status" value="1"/>
</dbReference>
<evidence type="ECO:0000256" key="14">
    <source>
        <dbReference type="ARBA" id="ARBA00048403"/>
    </source>
</evidence>
<dbReference type="OrthoDB" id="1649088at2759"/>
<dbReference type="FunFam" id="3.40.50.11840:FF:000001">
    <property type="entry name" value="2-(3-amino-3-carboxypropyl)histidine synthase subunit 1"/>
    <property type="match status" value="1"/>
</dbReference>
<evidence type="ECO:0000256" key="10">
    <source>
        <dbReference type="ARBA" id="ARBA00023014"/>
    </source>
</evidence>
<proteinExistence type="inferred from homology"/>
<keyword evidence="6" id="KW-0808">Transferase</keyword>
<evidence type="ECO:0000256" key="11">
    <source>
        <dbReference type="ARBA" id="ARBA00031690"/>
    </source>
</evidence>
<dbReference type="Proteomes" id="UP000789390">
    <property type="component" value="Unassembled WGS sequence"/>
</dbReference>
<sequence>MSLRKLCFVFCSSLLLLCFLGVESSSSYCPDICQCYKNHLEETVWNCTRLVSAGQLWNDDLRQPVQHLHIEDSKIDFPDDLSDHFPNLKTLELSNNSINCSKHLIWLLQLNGKLQDQENIHCTSPQTFNGTQVLKALQLIYDVDTRCPERCVCELAHVPKDDQFVTVSVSCNNLGFTEIPKTLPANVTIHMDLSNNRIEDVSELAKNPSYSRVTVLYLANNRIKSITSLENSDWIEQFSLLSLQGNLLQEIPTQALNNVFHHQDINGVRMLLSNNPWKCDCNTISQFQKMEGTTQNIDANDRIAETAVVSRANPDRKVYSATTAKIRIINQIPDDILNDKNLAAAIELLPSNYSFEIHKTVWRIRQVGAKRVALQMPEGLLMFALTISDIIEEFCQAETVIMGDVTYGACCVDDRTAIALGADLMIHYGHSCLIPVDQTNGIKMLYIFVDIKFDSQHFIETIKLNFNKETRMSFVSTIQFVASLQSLVMLLKSEGYIASTPKSSPLSPGEILGCTSPSIDTDVIIYLGDGRFHLESAMIANPDCRAYKYDPYNKEFTQEFYEHDQMKTNRKAAIDTATKASRFGLILGTLGRQGSPKVLNEIKEKMLKSNKEFVTILMSEIFPTKLALMPSVDAWVQIACPRLSIDWGLAFSKPLLTPYEINVALKEVEWMDKYPMDFYAYESLGAWTPNFKPKCEKKKTIDRK</sequence>
<dbReference type="Gene3D" id="3.80.10.10">
    <property type="entry name" value="Ribonuclease Inhibitor"/>
    <property type="match status" value="2"/>
</dbReference>
<evidence type="ECO:0000256" key="8">
    <source>
        <dbReference type="ARBA" id="ARBA00022723"/>
    </source>
</evidence>
<keyword evidence="7" id="KW-0949">S-adenosyl-L-methionine</keyword>
<dbReference type="PANTHER" id="PTHR10762:SF1">
    <property type="entry name" value="2-(3-AMINO-3-CARBOXYPROPYL)HISTIDINE SYNTHASE SUBUNIT 1"/>
    <property type="match status" value="1"/>
</dbReference>
<evidence type="ECO:0000256" key="12">
    <source>
        <dbReference type="ARBA" id="ARBA00032574"/>
    </source>
</evidence>
<dbReference type="SFLD" id="SFLDG01121">
    <property type="entry name" value="Diphthamide_biosynthesis"/>
    <property type="match status" value="1"/>
</dbReference>
<reference evidence="16" key="1">
    <citation type="submission" date="2021-11" db="EMBL/GenBank/DDBJ databases">
        <authorList>
            <person name="Schell T."/>
        </authorList>
    </citation>
    <scope>NUCLEOTIDE SEQUENCE</scope>
    <source>
        <strain evidence="16">M5</strain>
    </source>
</reference>
<dbReference type="InterPro" id="IPR042264">
    <property type="entry name" value="DPH1/DPH2_2"/>
</dbReference>
<dbReference type="InterPro" id="IPR001611">
    <property type="entry name" value="Leu-rich_rpt"/>
</dbReference>
<dbReference type="GO" id="GO:0090560">
    <property type="term" value="F:2-(3-amino-3-carboxypropyl)histidine synthase activity"/>
    <property type="evidence" value="ECO:0007669"/>
    <property type="project" value="UniProtKB-EC"/>
</dbReference>
<gene>
    <name evidence="16" type="ORF">DGAL_LOCUS14548</name>
</gene>
<dbReference type="GO" id="GO:0017183">
    <property type="term" value="P:protein histidyl modification to diphthamide"/>
    <property type="evidence" value="ECO:0007669"/>
    <property type="project" value="UniProtKB-UniPathway"/>
</dbReference>
<keyword evidence="17" id="KW-1185">Reference proteome</keyword>
<dbReference type="SFLD" id="SFLDS00032">
    <property type="entry name" value="Radical_SAM_3-amino-3-carboxyp"/>
    <property type="match status" value="1"/>
</dbReference>
<dbReference type="AlphaFoldDB" id="A0A8J2WN30"/>
<keyword evidence="15" id="KW-0732">Signal</keyword>
<evidence type="ECO:0000313" key="17">
    <source>
        <dbReference type="Proteomes" id="UP000789390"/>
    </source>
</evidence>
<comment type="cofactor">
    <cofactor evidence="1">
        <name>[4Fe-4S] cluster</name>
        <dbReference type="ChEBI" id="CHEBI:49883"/>
    </cofactor>
</comment>
<dbReference type="Gene3D" id="3.40.50.11850">
    <property type="entry name" value="Diphthamide synthesis DPH1/DPH2 domain 2"/>
    <property type="match status" value="1"/>
</dbReference>
<evidence type="ECO:0000256" key="7">
    <source>
        <dbReference type="ARBA" id="ARBA00022691"/>
    </source>
</evidence>
<evidence type="ECO:0000256" key="9">
    <source>
        <dbReference type="ARBA" id="ARBA00023004"/>
    </source>
</evidence>
<evidence type="ECO:0000256" key="13">
    <source>
        <dbReference type="ARBA" id="ARBA00032789"/>
    </source>
</evidence>
<feature type="chain" id="PRO_5035170860" description="2-(3-amino-3-carboxypropyl)histidine synthase subunit 1" evidence="15">
    <location>
        <begin position="25"/>
        <end position="704"/>
    </location>
</feature>
<comment type="caution">
    <text evidence="16">The sequence shown here is derived from an EMBL/GenBank/DDBJ whole genome shotgun (WGS) entry which is preliminary data.</text>
</comment>
<dbReference type="Gene3D" id="3.40.50.11840">
    <property type="entry name" value="Diphthamide synthesis DPH1/DPH2 domain 1"/>
    <property type="match status" value="1"/>
</dbReference>
<comment type="pathway">
    <text evidence="2">Protein modification; peptidyl-diphthamide biosynthesis.</text>
</comment>
<dbReference type="GO" id="GO:0051536">
    <property type="term" value="F:iron-sulfur cluster binding"/>
    <property type="evidence" value="ECO:0007669"/>
    <property type="project" value="UniProtKB-KW"/>
</dbReference>
<feature type="signal peptide" evidence="15">
    <location>
        <begin position="1"/>
        <end position="24"/>
    </location>
</feature>
<dbReference type="SUPFAM" id="SSF52058">
    <property type="entry name" value="L domain-like"/>
    <property type="match status" value="1"/>
</dbReference>
<dbReference type="Gene3D" id="3.40.50.11860">
    <property type="entry name" value="Diphthamide synthesis DPH1/DPH2 domain 3"/>
    <property type="match status" value="1"/>
</dbReference>
<dbReference type="InterPro" id="IPR042263">
    <property type="entry name" value="DPH1/DPH2_1"/>
</dbReference>
<dbReference type="PANTHER" id="PTHR10762">
    <property type="entry name" value="DIPHTHAMIDE BIOSYNTHESIS PROTEIN"/>
    <property type="match status" value="1"/>
</dbReference>
<evidence type="ECO:0000256" key="4">
    <source>
        <dbReference type="ARBA" id="ARBA00012221"/>
    </source>
</evidence>
<evidence type="ECO:0000256" key="5">
    <source>
        <dbReference type="ARBA" id="ARBA00021915"/>
    </source>
</evidence>
<dbReference type="InterPro" id="IPR032675">
    <property type="entry name" value="LRR_dom_sf"/>
</dbReference>
<comment type="similarity">
    <text evidence="3">Belongs to the DPH1/DPH2 family. DPH1 subfamily.</text>
</comment>
<name>A0A8J2WN30_9CRUS</name>
<comment type="catalytic activity">
    <reaction evidence="14">
        <text>L-histidyl-[translation elongation factor 2] + S-adenosyl-L-methionine = 2-[(3S)-amino-3-carboxypropyl]-L-histidyl-[translation elongation factor 2] + S-methyl-5'-thioadenosine + H(+)</text>
        <dbReference type="Rhea" id="RHEA:36783"/>
        <dbReference type="Rhea" id="RHEA-COMP:9748"/>
        <dbReference type="Rhea" id="RHEA-COMP:9749"/>
        <dbReference type="ChEBI" id="CHEBI:15378"/>
        <dbReference type="ChEBI" id="CHEBI:17509"/>
        <dbReference type="ChEBI" id="CHEBI:29979"/>
        <dbReference type="ChEBI" id="CHEBI:59789"/>
        <dbReference type="ChEBI" id="CHEBI:73995"/>
        <dbReference type="EC" id="2.5.1.108"/>
    </reaction>
</comment>
<evidence type="ECO:0000256" key="2">
    <source>
        <dbReference type="ARBA" id="ARBA00005156"/>
    </source>
</evidence>
<dbReference type="GO" id="GO:0046872">
    <property type="term" value="F:metal ion binding"/>
    <property type="evidence" value="ECO:0007669"/>
    <property type="project" value="UniProtKB-KW"/>
</dbReference>
<organism evidence="16 17">
    <name type="scientific">Daphnia galeata</name>
    <dbReference type="NCBI Taxonomy" id="27404"/>
    <lineage>
        <taxon>Eukaryota</taxon>
        <taxon>Metazoa</taxon>
        <taxon>Ecdysozoa</taxon>
        <taxon>Arthropoda</taxon>
        <taxon>Crustacea</taxon>
        <taxon>Branchiopoda</taxon>
        <taxon>Diplostraca</taxon>
        <taxon>Cladocera</taxon>
        <taxon>Anomopoda</taxon>
        <taxon>Daphniidae</taxon>
        <taxon>Daphnia</taxon>
    </lineage>
</organism>
<dbReference type="InterPro" id="IPR042265">
    <property type="entry name" value="DPH1/DPH2_3"/>
</dbReference>
<protein>
    <recommendedName>
        <fullName evidence="5">2-(3-amino-3-carboxypropyl)histidine synthase subunit 1</fullName>
        <ecNumber evidence="4">2.5.1.108</ecNumber>
    </recommendedName>
    <alternativeName>
        <fullName evidence="12">Diphthamide biosynthesis protein 1</fullName>
    </alternativeName>
    <alternativeName>
        <fullName evidence="13">Diphtheria toxin resistance protein 1</fullName>
    </alternativeName>
    <alternativeName>
        <fullName evidence="11">S-adenosyl-L-methionine:L-histidine 3-amino-3-carboxypropyltransferase 1</fullName>
    </alternativeName>
</protein>
<dbReference type="UniPathway" id="UPA00559"/>
<dbReference type="Pfam" id="PF01866">
    <property type="entry name" value="Diphthamide_syn"/>
    <property type="match status" value="1"/>
</dbReference>
<dbReference type="FunFam" id="3.40.50.11860:FF:000002">
    <property type="entry name" value="2-(3-amino-3-carboxypropyl)histidine synthase subunit 1"/>
    <property type="match status" value="1"/>
</dbReference>
<evidence type="ECO:0000256" key="15">
    <source>
        <dbReference type="SAM" id="SignalP"/>
    </source>
</evidence>
<evidence type="ECO:0000313" key="16">
    <source>
        <dbReference type="EMBL" id="CAH0110940.1"/>
    </source>
</evidence>